<evidence type="ECO:0000313" key="4">
    <source>
        <dbReference type="Proteomes" id="UP000515977"/>
    </source>
</evidence>
<feature type="region of interest" description="Disordered" evidence="1">
    <location>
        <begin position="35"/>
        <end position="58"/>
    </location>
</feature>
<accession>A0A7G9QU67</accession>
<protein>
    <submittedName>
        <fullName evidence="3">HDOD domain-containing protein</fullName>
    </submittedName>
</protein>
<name>A0A7G9QU67_9GAMM</name>
<evidence type="ECO:0000256" key="1">
    <source>
        <dbReference type="SAM" id="MobiDB-lite"/>
    </source>
</evidence>
<gene>
    <name evidence="3" type="ORF">H9L17_01575</name>
</gene>
<proteinExistence type="predicted"/>
<keyword evidence="4" id="KW-1185">Reference proteome</keyword>
<evidence type="ECO:0000259" key="2">
    <source>
        <dbReference type="PROSITE" id="PS51833"/>
    </source>
</evidence>
<dbReference type="SUPFAM" id="SSF109604">
    <property type="entry name" value="HD-domain/PDEase-like"/>
    <property type="match status" value="1"/>
</dbReference>
<dbReference type="InterPro" id="IPR013976">
    <property type="entry name" value="HDOD"/>
</dbReference>
<feature type="compositionally biased region" description="Acidic residues" evidence="1">
    <location>
        <begin position="47"/>
        <end position="57"/>
    </location>
</feature>
<sequence>MGALGWMAFAVALALLAGVGAWLLVLALRSSVESEAEDGDASGSPNDAEEGGEEESAAIEIPDGRTLLRSLYALAFEDAGPAPALAFAQADAHEAIAAACANLLARTEFQARHMPRRPQLLPKLMRAINDPDASLEKIAKVIGEDPALSANLLRVANSPFYRVREKPVESLVRAAAMLGLDGLRPVVAAALVQPVMQTGDNAFGRLPVLIWDHTQLAADFASGLVRGGRGQEDAFAAQMLGLLNGLGAIIVAQVLRDNYALHPQLRPDPQVVARVLDEQAAPMAHRIAIEWELSDRIGVALDAQRLDVAPDDPLGRALCAGRVAASLAMLRKHGKLGDDGARAMLSNWALAQGIDDAGLLRLWDRLPA</sequence>
<dbReference type="Pfam" id="PF08668">
    <property type="entry name" value="HDOD"/>
    <property type="match status" value="1"/>
</dbReference>
<reference evidence="3 4" key="1">
    <citation type="submission" date="2020-08" db="EMBL/GenBank/DDBJ databases">
        <title>Genome sequence of Thermomonas brevis KACC 16975T.</title>
        <authorList>
            <person name="Hyun D.-W."/>
            <person name="Bae J.-W."/>
        </authorList>
    </citation>
    <scope>NUCLEOTIDE SEQUENCE [LARGE SCALE GENOMIC DNA]</scope>
    <source>
        <strain evidence="3 4">KACC 16975</strain>
    </source>
</reference>
<dbReference type="RefSeq" id="WP_187570640.1">
    <property type="nucleotide sequence ID" value="NZ_CP060711.1"/>
</dbReference>
<evidence type="ECO:0000313" key="3">
    <source>
        <dbReference type="EMBL" id="QNN46892.1"/>
    </source>
</evidence>
<dbReference type="Proteomes" id="UP000515977">
    <property type="component" value="Chromosome"/>
</dbReference>
<dbReference type="PROSITE" id="PS51833">
    <property type="entry name" value="HDOD"/>
    <property type="match status" value="1"/>
</dbReference>
<organism evidence="3 4">
    <name type="scientific">Thermomonas brevis</name>
    <dbReference type="NCBI Taxonomy" id="215691"/>
    <lineage>
        <taxon>Bacteria</taxon>
        <taxon>Pseudomonadati</taxon>
        <taxon>Pseudomonadota</taxon>
        <taxon>Gammaproteobacteria</taxon>
        <taxon>Lysobacterales</taxon>
        <taxon>Lysobacteraceae</taxon>
        <taxon>Thermomonas</taxon>
    </lineage>
</organism>
<dbReference type="PANTHER" id="PTHR33525:SF6">
    <property type="entry name" value="HDOD DOMAIN-CONTAINING PROTEIN"/>
    <property type="match status" value="1"/>
</dbReference>
<dbReference type="KEGG" id="tbv:H9L17_01575"/>
<dbReference type="InterPro" id="IPR052340">
    <property type="entry name" value="RNase_Y/CdgJ"/>
</dbReference>
<dbReference type="EMBL" id="CP060711">
    <property type="protein sequence ID" value="QNN46892.1"/>
    <property type="molecule type" value="Genomic_DNA"/>
</dbReference>
<dbReference type="Gene3D" id="1.10.3210.10">
    <property type="entry name" value="Hypothetical protein af1432"/>
    <property type="match status" value="1"/>
</dbReference>
<feature type="domain" description="HDOD" evidence="2">
    <location>
        <begin position="114"/>
        <end position="307"/>
    </location>
</feature>
<dbReference type="AlphaFoldDB" id="A0A7G9QU67"/>
<dbReference type="PANTHER" id="PTHR33525">
    <property type="match status" value="1"/>
</dbReference>